<organism evidence="1 2">
    <name type="scientific">Cenococcum geophilum 1.58</name>
    <dbReference type="NCBI Taxonomy" id="794803"/>
    <lineage>
        <taxon>Eukaryota</taxon>
        <taxon>Fungi</taxon>
        <taxon>Dikarya</taxon>
        <taxon>Ascomycota</taxon>
        <taxon>Pezizomycotina</taxon>
        <taxon>Dothideomycetes</taxon>
        <taxon>Pleosporomycetidae</taxon>
        <taxon>Gloniales</taxon>
        <taxon>Gloniaceae</taxon>
        <taxon>Cenococcum</taxon>
    </lineage>
</organism>
<sequence>MDASTLFRQLLRAPSASYLFFASPLRPCPRPCSLFLLSNYARRFISTNSLPRVVQPSIWHSIIPKFLRRRAPAGASTTPKPKGWNPATPYIILGLLIGSQAIQMIALKNDIANFSRRADAKIGLLREVIERVQRGEEVDVERVLGTGDKESEREWEDVLREIEEEEALFQSKKRRKAMKEAAAREEKAREQEVEQERGQKLVRELKRTEEQTRANMQADRGPRFY</sequence>
<accession>A0ACC8EMF9</accession>
<protein>
    <submittedName>
        <fullName evidence="1">Uncharacterized protein</fullName>
    </submittedName>
</protein>
<name>A0ACC8EMF9_9PEZI</name>
<dbReference type="EMBL" id="KV748262">
    <property type="protein sequence ID" value="OCK87346.1"/>
    <property type="molecule type" value="Genomic_DNA"/>
</dbReference>
<evidence type="ECO:0000313" key="1">
    <source>
        <dbReference type="EMBL" id="OCK87346.1"/>
    </source>
</evidence>
<dbReference type="Proteomes" id="UP000250078">
    <property type="component" value="Unassembled WGS sequence"/>
</dbReference>
<keyword evidence="2" id="KW-1185">Reference proteome</keyword>
<reference evidence="1 2" key="1">
    <citation type="journal article" date="2016" name="Nat. Commun.">
        <title>Ectomycorrhizal ecology is imprinted in the genome of the dominant symbiotic fungus Cenococcum geophilum.</title>
        <authorList>
            <consortium name="DOE Joint Genome Institute"/>
            <person name="Peter M."/>
            <person name="Kohler A."/>
            <person name="Ohm R.A."/>
            <person name="Kuo A."/>
            <person name="Krutzmann J."/>
            <person name="Morin E."/>
            <person name="Arend M."/>
            <person name="Barry K.W."/>
            <person name="Binder M."/>
            <person name="Choi C."/>
            <person name="Clum A."/>
            <person name="Copeland A."/>
            <person name="Grisel N."/>
            <person name="Haridas S."/>
            <person name="Kipfer T."/>
            <person name="LaButti K."/>
            <person name="Lindquist E."/>
            <person name="Lipzen A."/>
            <person name="Maire R."/>
            <person name="Meier B."/>
            <person name="Mihaltcheva S."/>
            <person name="Molinier V."/>
            <person name="Murat C."/>
            <person name="Poggeler S."/>
            <person name="Quandt C.A."/>
            <person name="Sperisen C."/>
            <person name="Tritt A."/>
            <person name="Tisserant E."/>
            <person name="Crous P.W."/>
            <person name="Henrissat B."/>
            <person name="Nehls U."/>
            <person name="Egli S."/>
            <person name="Spatafora J.W."/>
            <person name="Grigoriev I.V."/>
            <person name="Martin F.M."/>
        </authorList>
    </citation>
    <scope>NUCLEOTIDE SEQUENCE [LARGE SCALE GENOMIC DNA]</scope>
    <source>
        <strain evidence="1 2">1.58</strain>
    </source>
</reference>
<evidence type="ECO:0000313" key="2">
    <source>
        <dbReference type="Proteomes" id="UP000250078"/>
    </source>
</evidence>
<proteinExistence type="predicted"/>
<gene>
    <name evidence="1" type="ORF">K441DRAFT_623134</name>
</gene>